<feature type="region of interest" description="Disordered" evidence="1">
    <location>
        <begin position="52"/>
        <end position="80"/>
    </location>
</feature>
<dbReference type="EMBL" id="CP074694">
    <property type="protein sequence ID" value="QVL33486.1"/>
    <property type="molecule type" value="Genomic_DNA"/>
</dbReference>
<name>A0A8E6B988_9BACT</name>
<keyword evidence="3" id="KW-1185">Reference proteome</keyword>
<dbReference type="KEGG" id="tsph:KIH39_06130"/>
<organism evidence="2 3">
    <name type="scientific">Telmatocola sphagniphila</name>
    <dbReference type="NCBI Taxonomy" id="1123043"/>
    <lineage>
        <taxon>Bacteria</taxon>
        <taxon>Pseudomonadati</taxon>
        <taxon>Planctomycetota</taxon>
        <taxon>Planctomycetia</taxon>
        <taxon>Gemmatales</taxon>
        <taxon>Gemmataceae</taxon>
    </lineage>
</organism>
<evidence type="ECO:0000313" key="3">
    <source>
        <dbReference type="Proteomes" id="UP000676194"/>
    </source>
</evidence>
<feature type="region of interest" description="Disordered" evidence="1">
    <location>
        <begin position="1"/>
        <end position="26"/>
    </location>
</feature>
<protein>
    <submittedName>
        <fullName evidence="2">Uncharacterized protein</fullName>
    </submittedName>
</protein>
<sequence>MVTVDGEIPADGASISFIPQDGKSPSAGDTLKKGAYLCLVPIGASKVEIRVPRPRRKPKTINKEGPGSGPSGDWIEESLPPEFNAKTTLTFTVNSGKNEKNWDLQTKKK</sequence>
<feature type="compositionally biased region" description="Basic and acidic residues" evidence="1">
    <location>
        <begin position="97"/>
        <end position="109"/>
    </location>
</feature>
<evidence type="ECO:0000313" key="2">
    <source>
        <dbReference type="EMBL" id="QVL33486.1"/>
    </source>
</evidence>
<accession>A0A8E6B988</accession>
<dbReference type="RefSeq" id="WP_213498375.1">
    <property type="nucleotide sequence ID" value="NZ_CP074694.1"/>
</dbReference>
<proteinExistence type="predicted"/>
<dbReference type="AlphaFoldDB" id="A0A8E6B988"/>
<feature type="region of interest" description="Disordered" evidence="1">
    <location>
        <begin position="90"/>
        <end position="109"/>
    </location>
</feature>
<evidence type="ECO:0000256" key="1">
    <source>
        <dbReference type="SAM" id="MobiDB-lite"/>
    </source>
</evidence>
<dbReference type="Proteomes" id="UP000676194">
    <property type="component" value="Chromosome"/>
</dbReference>
<reference evidence="2" key="1">
    <citation type="submission" date="2021-05" db="EMBL/GenBank/DDBJ databases">
        <title>Complete genome sequence of the cellulolytic planctomycete Telmatocola sphagniphila SP2T and characterization of the first cellulase from planctomycetes.</title>
        <authorList>
            <person name="Rakitin A.L."/>
            <person name="Beletsky A.V."/>
            <person name="Naumoff D.G."/>
            <person name="Kulichevskaya I.S."/>
            <person name="Mardanov A.V."/>
            <person name="Ravin N.V."/>
            <person name="Dedysh S.N."/>
        </authorList>
    </citation>
    <scope>NUCLEOTIDE SEQUENCE</scope>
    <source>
        <strain evidence="2">SP2T</strain>
    </source>
</reference>
<gene>
    <name evidence="2" type="ORF">KIH39_06130</name>
</gene>